<dbReference type="AlphaFoldDB" id="A0A167EYX8"/>
<name>A0A167EYX8_9ASCO</name>
<comment type="similarity">
    <text evidence="1">Belongs to the short-chain dehydrogenases/reductases (SDR) family.</text>
</comment>
<keyword evidence="2" id="KW-0560">Oxidoreductase</keyword>
<dbReference type="GO" id="GO:0016491">
    <property type="term" value="F:oxidoreductase activity"/>
    <property type="evidence" value="ECO:0007669"/>
    <property type="project" value="UniProtKB-KW"/>
</dbReference>
<reference evidence="3 4" key="1">
    <citation type="submission" date="2016-02" db="EMBL/GenBank/DDBJ databases">
        <title>Complete genome sequence and transcriptome regulation of the pentose utilising yeast Sugiyamaella lignohabitans.</title>
        <authorList>
            <person name="Bellasio M."/>
            <person name="Peymann A."/>
            <person name="Valli M."/>
            <person name="Sipitzky M."/>
            <person name="Graf A."/>
            <person name="Sauer M."/>
            <person name="Marx H."/>
            <person name="Mattanovich D."/>
        </authorList>
    </citation>
    <scope>NUCLEOTIDE SEQUENCE [LARGE SCALE GENOMIC DNA]</scope>
    <source>
        <strain evidence="3 4">CBS 10342</strain>
    </source>
</reference>
<organism evidence="3 4">
    <name type="scientific">Sugiyamaella lignohabitans</name>
    <dbReference type="NCBI Taxonomy" id="796027"/>
    <lineage>
        <taxon>Eukaryota</taxon>
        <taxon>Fungi</taxon>
        <taxon>Dikarya</taxon>
        <taxon>Ascomycota</taxon>
        <taxon>Saccharomycotina</taxon>
        <taxon>Dipodascomycetes</taxon>
        <taxon>Dipodascales</taxon>
        <taxon>Trichomonascaceae</taxon>
        <taxon>Sugiyamaella</taxon>
    </lineage>
</organism>
<evidence type="ECO:0000313" key="3">
    <source>
        <dbReference type="EMBL" id="ANB14623.1"/>
    </source>
</evidence>
<dbReference type="EMBL" id="CP014503">
    <property type="protein sequence ID" value="ANB14623.1"/>
    <property type="molecule type" value="Genomic_DNA"/>
</dbReference>
<dbReference type="InterPro" id="IPR002347">
    <property type="entry name" value="SDR_fam"/>
</dbReference>
<gene>
    <name evidence="3" type="ORF">AWJ20_2228</name>
</gene>
<dbReference type="Proteomes" id="UP000189580">
    <property type="component" value="Chromosome b"/>
</dbReference>
<protein>
    <submittedName>
        <fullName evidence="3">Oxidoreductase</fullName>
    </submittedName>
</protein>
<dbReference type="Gene3D" id="3.40.50.720">
    <property type="entry name" value="NAD(P)-binding Rossmann-like Domain"/>
    <property type="match status" value="1"/>
</dbReference>
<dbReference type="InterPro" id="IPR036291">
    <property type="entry name" value="NAD(P)-bd_dom_sf"/>
</dbReference>
<dbReference type="PRINTS" id="PR00081">
    <property type="entry name" value="GDHRDH"/>
</dbReference>
<proteinExistence type="inferred from homology"/>
<dbReference type="RefSeq" id="XP_018737100.1">
    <property type="nucleotide sequence ID" value="XM_018879158.1"/>
</dbReference>
<evidence type="ECO:0000313" key="4">
    <source>
        <dbReference type="Proteomes" id="UP000189580"/>
    </source>
</evidence>
<dbReference type="PANTHER" id="PTHR42901">
    <property type="entry name" value="ALCOHOL DEHYDROGENASE"/>
    <property type="match status" value="1"/>
</dbReference>
<dbReference type="KEGG" id="slb:AWJ20_2228"/>
<accession>A0A167EYX8</accession>
<dbReference type="Pfam" id="PF00106">
    <property type="entry name" value="adh_short"/>
    <property type="match status" value="1"/>
</dbReference>
<evidence type="ECO:0000256" key="2">
    <source>
        <dbReference type="ARBA" id="ARBA00023002"/>
    </source>
</evidence>
<keyword evidence="4" id="KW-1185">Reference proteome</keyword>
<dbReference type="SUPFAM" id="SSF51735">
    <property type="entry name" value="NAD(P)-binding Rossmann-fold domains"/>
    <property type="match status" value="1"/>
</dbReference>
<evidence type="ECO:0000256" key="1">
    <source>
        <dbReference type="ARBA" id="ARBA00006484"/>
    </source>
</evidence>
<dbReference type="PANTHER" id="PTHR42901:SF1">
    <property type="entry name" value="ALCOHOL DEHYDROGENASE"/>
    <property type="match status" value="1"/>
</dbReference>
<sequence length="128" mass="13851">MKFSVSSFVFKSLTSTLARNSIRKMSSYGSSAGSRIAGKTVLITGASAGIGEATAYELAEASGGDIRLILSARRVENLSKISKDLEAKYPKVKVLPLALDVSKYKEIPQWVKDIPQEWSNVDVLINNA</sequence>
<dbReference type="OrthoDB" id="6251714at2759"/>
<dbReference type="GeneID" id="30034116"/>